<keyword evidence="3" id="KW-1185">Reference proteome</keyword>
<reference evidence="2" key="1">
    <citation type="submission" date="2015-04" db="UniProtKB">
        <authorList>
            <consortium name="EnsemblPlants"/>
        </authorList>
    </citation>
    <scope>IDENTIFICATION</scope>
</reference>
<dbReference type="Gramene" id="OGLUM08G11200.3">
    <property type="protein sequence ID" value="OGLUM08G11200.3"/>
    <property type="gene ID" value="OGLUM08G11200"/>
</dbReference>
<dbReference type="EnsemblPlants" id="OGLUM08G11200.3">
    <property type="protein sequence ID" value="OGLUM08G11200.3"/>
    <property type="gene ID" value="OGLUM08G11200"/>
</dbReference>
<protein>
    <submittedName>
        <fullName evidence="2">Uncharacterized protein</fullName>
    </submittedName>
</protein>
<dbReference type="Proteomes" id="UP000026961">
    <property type="component" value="Chromosome 8"/>
</dbReference>
<feature type="coiled-coil region" evidence="1">
    <location>
        <begin position="133"/>
        <end position="160"/>
    </location>
</feature>
<keyword evidence="1" id="KW-0175">Coiled coil</keyword>
<dbReference type="AlphaFoldDB" id="A0A0E0ATW7"/>
<organism evidence="2">
    <name type="scientific">Oryza glumipatula</name>
    <dbReference type="NCBI Taxonomy" id="40148"/>
    <lineage>
        <taxon>Eukaryota</taxon>
        <taxon>Viridiplantae</taxon>
        <taxon>Streptophyta</taxon>
        <taxon>Embryophyta</taxon>
        <taxon>Tracheophyta</taxon>
        <taxon>Spermatophyta</taxon>
        <taxon>Magnoliopsida</taxon>
        <taxon>Liliopsida</taxon>
        <taxon>Poales</taxon>
        <taxon>Poaceae</taxon>
        <taxon>BOP clade</taxon>
        <taxon>Oryzoideae</taxon>
        <taxon>Oryzeae</taxon>
        <taxon>Oryzinae</taxon>
        <taxon>Oryza</taxon>
    </lineage>
</organism>
<evidence type="ECO:0000313" key="3">
    <source>
        <dbReference type="Proteomes" id="UP000026961"/>
    </source>
</evidence>
<dbReference type="PANTHER" id="PTHR38353">
    <property type="entry name" value="TROPOMYOSIN"/>
    <property type="match status" value="1"/>
</dbReference>
<evidence type="ECO:0000256" key="1">
    <source>
        <dbReference type="SAM" id="Coils"/>
    </source>
</evidence>
<evidence type="ECO:0000313" key="2">
    <source>
        <dbReference type="EnsemblPlants" id="OGLUM08G11200.3"/>
    </source>
</evidence>
<dbReference type="PANTHER" id="PTHR38353:SF2">
    <property type="entry name" value="TROPOMYOSIN"/>
    <property type="match status" value="1"/>
</dbReference>
<reference evidence="2" key="2">
    <citation type="submission" date="2018-05" db="EMBL/GenBank/DDBJ databases">
        <title>OgluRS3 (Oryza glumaepatula Reference Sequence Version 3).</title>
        <authorList>
            <person name="Zhang J."/>
            <person name="Kudrna D."/>
            <person name="Lee S."/>
            <person name="Talag J."/>
            <person name="Welchert J."/>
            <person name="Wing R.A."/>
        </authorList>
    </citation>
    <scope>NUCLEOTIDE SEQUENCE [LARGE SCALE GENOMIC DNA]</scope>
</reference>
<sequence length="245" mass="27399">MEEYLANMKTLRSYMSDLEEEATKRSAEEQRQRTAIDAHGADLAQVRAQTKQASEESEQLSKARAELCVEISEKQGRIATLEIECATLKQEWLGAFKLKVEASQSKQNLQGQSYGILNSCGSLDKGNDIGSKQGELRIQLESTKHKIDEIKEKQSALLTEISESKQVIEQEKNAISGFLAPLQQMDMKSLEEEHKALQADKAGEIEYFQSLEERTNEMKGVSDAVKCRCGLEYKVELGGEAMDLS</sequence>
<name>A0A0E0ATW7_9ORYZ</name>
<proteinExistence type="predicted"/>
<feature type="coiled-coil region" evidence="1">
    <location>
        <begin position="1"/>
        <end position="91"/>
    </location>
</feature>
<accession>A0A0E0ATW7</accession>